<dbReference type="SUPFAM" id="SSF52949">
    <property type="entry name" value="Macro domain-like"/>
    <property type="match status" value="1"/>
</dbReference>
<dbReference type="PANTHER" id="PTHR11106">
    <property type="entry name" value="GANGLIOSIDE INDUCED DIFFERENTIATION ASSOCIATED PROTEIN 2-RELATED"/>
    <property type="match status" value="1"/>
</dbReference>
<keyword evidence="3" id="KW-1185">Reference proteome</keyword>
<dbReference type="Gene3D" id="3.40.220.10">
    <property type="entry name" value="Leucine Aminopeptidase, subunit E, domain 1"/>
    <property type="match status" value="1"/>
</dbReference>
<evidence type="ECO:0000313" key="3">
    <source>
        <dbReference type="Proteomes" id="UP000621898"/>
    </source>
</evidence>
<proteinExistence type="predicted"/>
<evidence type="ECO:0000313" key="2">
    <source>
        <dbReference type="EMBL" id="GGY27697.1"/>
    </source>
</evidence>
<dbReference type="NCBIfam" id="NF001664">
    <property type="entry name" value="PRK00431.1-6"/>
    <property type="match status" value="1"/>
</dbReference>
<comment type="caution">
    <text evidence="2">The sequence shown here is derived from an EMBL/GenBank/DDBJ whole genome shotgun (WGS) entry which is preliminary data.</text>
</comment>
<evidence type="ECO:0000259" key="1">
    <source>
        <dbReference type="PROSITE" id="PS51154"/>
    </source>
</evidence>
<gene>
    <name evidence="2" type="ORF">GCM10008098_20980</name>
</gene>
<accession>A0ABQ2ZYP6</accession>
<dbReference type="CDD" id="cd02908">
    <property type="entry name" value="Macro_OAADPr_deacetylase"/>
    <property type="match status" value="1"/>
</dbReference>
<dbReference type="Pfam" id="PF01661">
    <property type="entry name" value="Macro"/>
    <property type="match status" value="1"/>
</dbReference>
<feature type="domain" description="Macro" evidence="1">
    <location>
        <begin position="1"/>
        <end position="173"/>
    </location>
</feature>
<dbReference type="Proteomes" id="UP000621898">
    <property type="component" value="Unassembled WGS sequence"/>
</dbReference>
<dbReference type="PANTHER" id="PTHR11106:SF27">
    <property type="entry name" value="MACRO DOMAIN-CONTAINING PROTEIN"/>
    <property type="match status" value="1"/>
</dbReference>
<protein>
    <submittedName>
        <fullName evidence="2">Macro domain-containing protein</fullName>
    </submittedName>
</protein>
<dbReference type="SMART" id="SM00506">
    <property type="entry name" value="A1pp"/>
    <property type="match status" value="1"/>
</dbReference>
<organism evidence="2 3">
    <name type="scientific">Rhodanobacter panaciterrae</name>
    <dbReference type="NCBI Taxonomy" id="490572"/>
    <lineage>
        <taxon>Bacteria</taxon>
        <taxon>Pseudomonadati</taxon>
        <taxon>Pseudomonadota</taxon>
        <taxon>Gammaproteobacteria</taxon>
        <taxon>Lysobacterales</taxon>
        <taxon>Rhodanobacteraceae</taxon>
        <taxon>Rhodanobacter</taxon>
    </lineage>
</organism>
<dbReference type="InterPro" id="IPR002589">
    <property type="entry name" value="Macro_dom"/>
</dbReference>
<dbReference type="RefSeq" id="WP_189441182.1">
    <property type="nucleotide sequence ID" value="NZ_BMXT01000002.1"/>
</dbReference>
<sequence>MPLKVSIADITTLRVDAIVNAANPSLLGGGGVDGAIHRAAGPALLEACRALPESAPGVRCPTGEARMTPGFALAARYVIHTVGPIWHGGTRDEAQFLALCYRHTLRLLREHRLRTIAYPAISCGVYGYPAANAAEVAVRTLRDELAGDDAIDVTLCCFSESMRAIFQRALSAA</sequence>
<reference evidence="3" key="1">
    <citation type="journal article" date="2019" name="Int. J. Syst. Evol. Microbiol.">
        <title>The Global Catalogue of Microorganisms (GCM) 10K type strain sequencing project: providing services to taxonomists for standard genome sequencing and annotation.</title>
        <authorList>
            <consortium name="The Broad Institute Genomics Platform"/>
            <consortium name="The Broad Institute Genome Sequencing Center for Infectious Disease"/>
            <person name="Wu L."/>
            <person name="Ma J."/>
        </authorList>
    </citation>
    <scope>NUCLEOTIDE SEQUENCE [LARGE SCALE GENOMIC DNA]</scope>
    <source>
        <strain evidence="3">KCTC 22232</strain>
    </source>
</reference>
<dbReference type="InterPro" id="IPR043472">
    <property type="entry name" value="Macro_dom-like"/>
</dbReference>
<dbReference type="EMBL" id="BMXT01000002">
    <property type="protein sequence ID" value="GGY27697.1"/>
    <property type="molecule type" value="Genomic_DNA"/>
</dbReference>
<name>A0ABQ2ZYP6_9GAMM</name>
<dbReference type="PROSITE" id="PS51154">
    <property type="entry name" value="MACRO"/>
    <property type="match status" value="1"/>
</dbReference>